<dbReference type="GO" id="GO:0005737">
    <property type="term" value="C:cytoplasm"/>
    <property type="evidence" value="ECO:0007669"/>
    <property type="project" value="TreeGrafter"/>
</dbReference>
<dbReference type="InterPro" id="IPR001837">
    <property type="entry name" value="Adenylate_cyclase-assoc_CAP"/>
</dbReference>
<dbReference type="SUPFAM" id="SSF101278">
    <property type="entry name" value="N-terminal domain of adenylylcyclase associated protein, CAP"/>
    <property type="match status" value="1"/>
</dbReference>
<dbReference type="EMBL" id="UYRW01000405">
    <property type="protein sequence ID" value="VDK66489.1"/>
    <property type="molecule type" value="Genomic_DNA"/>
</dbReference>
<evidence type="ECO:0000313" key="6">
    <source>
        <dbReference type="Proteomes" id="UP000271087"/>
    </source>
</evidence>
<feature type="region of interest" description="Disordered" evidence="2">
    <location>
        <begin position="574"/>
        <end position="598"/>
    </location>
</feature>
<dbReference type="InterPro" id="IPR003124">
    <property type="entry name" value="WH2_dom"/>
</dbReference>
<feature type="compositionally biased region" description="Polar residues" evidence="2">
    <location>
        <begin position="440"/>
        <end position="450"/>
    </location>
</feature>
<dbReference type="GO" id="GO:0019933">
    <property type="term" value="P:cAMP-mediated signaling"/>
    <property type="evidence" value="ECO:0007669"/>
    <property type="project" value="TreeGrafter"/>
</dbReference>
<dbReference type="STRING" id="42157.A0A182E3H2"/>
<proteinExistence type="inferred from homology"/>
<dbReference type="GO" id="GO:0000902">
    <property type="term" value="P:cell morphogenesis"/>
    <property type="evidence" value="ECO:0007669"/>
    <property type="project" value="TreeGrafter"/>
</dbReference>
<accession>A0A182E3H2</accession>
<evidence type="ECO:0000259" key="4">
    <source>
        <dbReference type="PROSITE" id="PS51329"/>
    </source>
</evidence>
<dbReference type="GO" id="GO:0003779">
    <property type="term" value="F:actin binding"/>
    <property type="evidence" value="ECO:0007669"/>
    <property type="project" value="InterPro"/>
</dbReference>
<comment type="similarity">
    <text evidence="1">Belongs to the CAP family.</text>
</comment>
<dbReference type="Pfam" id="PF21938">
    <property type="entry name" value="CAP_N"/>
    <property type="match status" value="1"/>
</dbReference>
<dbReference type="WBParaSite" id="nOo.2.0.1.t02529-RA">
    <property type="protein sequence ID" value="nOo.2.0.1.t02529-RA"/>
    <property type="gene ID" value="nOo.2.0.1.g02529"/>
</dbReference>
<dbReference type="Gene3D" id="2.160.20.70">
    <property type="match status" value="1"/>
</dbReference>
<reference evidence="5 6" key="2">
    <citation type="submission" date="2018-08" db="EMBL/GenBank/DDBJ databases">
        <authorList>
            <person name="Laetsch R D."/>
            <person name="Stevens L."/>
            <person name="Kumar S."/>
            <person name="Blaxter L. M."/>
        </authorList>
    </citation>
    <scope>NUCLEOTIDE SEQUENCE [LARGE SCALE GENOMIC DNA]</scope>
</reference>
<dbReference type="PANTHER" id="PTHR10652:SF0">
    <property type="entry name" value="ADENYLYL CYCLASE-ASSOCIATED PROTEIN"/>
    <property type="match status" value="1"/>
</dbReference>
<dbReference type="InterPro" id="IPR036222">
    <property type="entry name" value="CAP_N_sf"/>
</dbReference>
<organism evidence="7">
    <name type="scientific">Onchocerca ochengi</name>
    <name type="common">Filarial nematode worm</name>
    <dbReference type="NCBI Taxonomy" id="42157"/>
    <lineage>
        <taxon>Eukaryota</taxon>
        <taxon>Metazoa</taxon>
        <taxon>Ecdysozoa</taxon>
        <taxon>Nematoda</taxon>
        <taxon>Chromadorea</taxon>
        <taxon>Rhabditida</taxon>
        <taxon>Spirurina</taxon>
        <taxon>Spiruromorpha</taxon>
        <taxon>Filarioidea</taxon>
        <taxon>Onchocercidae</taxon>
        <taxon>Onchocerca</taxon>
    </lineage>
</organism>
<dbReference type="InterPro" id="IPR036223">
    <property type="entry name" value="CAP_C_sf"/>
</dbReference>
<evidence type="ECO:0000259" key="3">
    <source>
        <dbReference type="PROSITE" id="PS51082"/>
    </source>
</evidence>
<dbReference type="OrthoDB" id="1601at2759"/>
<dbReference type="GO" id="GO:0008179">
    <property type="term" value="F:adenylate cyclase binding"/>
    <property type="evidence" value="ECO:0007669"/>
    <property type="project" value="TreeGrafter"/>
</dbReference>
<feature type="domain" description="WH2" evidence="3">
    <location>
        <begin position="861"/>
        <end position="882"/>
    </location>
</feature>
<gene>
    <name evidence="5" type="ORF">NOO_LOCUS2529</name>
</gene>
<dbReference type="Proteomes" id="UP000271087">
    <property type="component" value="Unassembled WGS sequence"/>
</dbReference>
<dbReference type="FunFam" id="1.25.40.330:FF:000001">
    <property type="entry name" value="Adenylyl cyclase-associated protein"/>
    <property type="match status" value="1"/>
</dbReference>
<dbReference type="PROSITE" id="PS51082">
    <property type="entry name" value="WH2"/>
    <property type="match status" value="1"/>
</dbReference>
<dbReference type="InterPro" id="IPR053950">
    <property type="entry name" value="CAP_N"/>
</dbReference>
<feature type="compositionally biased region" description="Polar residues" evidence="2">
    <location>
        <begin position="158"/>
        <end position="186"/>
    </location>
</feature>
<dbReference type="GO" id="GO:0007015">
    <property type="term" value="P:actin filament organization"/>
    <property type="evidence" value="ECO:0007669"/>
    <property type="project" value="TreeGrafter"/>
</dbReference>
<evidence type="ECO:0000313" key="5">
    <source>
        <dbReference type="EMBL" id="VDK66489.1"/>
    </source>
</evidence>
<dbReference type="InterPro" id="IPR006599">
    <property type="entry name" value="CARP_motif"/>
</dbReference>
<dbReference type="AlphaFoldDB" id="A0A182E3H2"/>
<dbReference type="PANTHER" id="PTHR10652">
    <property type="entry name" value="ADENYLYL CYCLASE-ASSOCIATED PROTEIN"/>
    <property type="match status" value="1"/>
</dbReference>
<feature type="compositionally biased region" description="Polar residues" evidence="2">
    <location>
        <begin position="578"/>
        <end position="592"/>
    </location>
</feature>
<protein>
    <submittedName>
        <fullName evidence="7">Adenylyl cyclase-associated protein</fullName>
    </submittedName>
</protein>
<dbReference type="Pfam" id="PF08603">
    <property type="entry name" value="CAP_C"/>
    <property type="match status" value="1"/>
</dbReference>
<reference evidence="7" key="1">
    <citation type="submission" date="2016-06" db="UniProtKB">
        <authorList>
            <consortium name="WormBaseParasite"/>
        </authorList>
    </citation>
    <scope>IDENTIFICATION</scope>
</reference>
<dbReference type="SUPFAM" id="SSF69340">
    <property type="entry name" value="C-terminal domain of adenylylcyclase associated protein"/>
    <property type="match status" value="1"/>
</dbReference>
<sequence length="1103" mass="122601">MFFQSPRPFGQHSTSYRSMSNNIYSSSSMTNLQVPGPKSGRASAPPTSFASVYEDSHFGPLRSPTDHTYISNTNSEQMRISEESRFIEVIKNVEGDRSNIVSSAETSGLVSKNYEKRKTTSLHDSTNLGGTSGHSLNIFQPEVPIPISKSNIFQVQDRNVNQQPPSRVRQTQSREPQAKQTLQNLSPYHKEYHRSITSDQSNRFRSGSAVPFTEHVPKSLVIQSQRVPIYRTGGYANVQSKDEHGGFSEARVRNADKFNISQVPSNEQQQQQKPVAYQQLERRRNYATLHHVAPPKMGPFQRRTSDPSLLKINGNDLPENIAMFNVAKGVRAELEQDPKFRKKADILASRAATESVTSAFSPVPFNEQPKQSPSLQQMKNFFEKGVQQFHNVLGIERSPPVPSAKPFNVEHVRSIFRTNNTVRTESPPVATSVETEAKQDSSLSEKTTKSVIKTHETEDGISHAKLEDIQISGINSGTIIKNTESIGNAGKLIEQNTCSITEANKKYMQAKPTVFVINKPAITTVSDKSPEMRKEVAVLQEQPTASQDIAILEKDYNSLVNLATSRRLNNPFPVDDTASISGSGKTQNTSSPPGILMKDGNSIRSANDLGMKTPKKVAFQCDTDNVNFTKNESKEYKTSAETPPSVVQYDDAVDEPLQKLLRLSTDIGGDLQIVGSKLSTLFAEQRNFIWLAAGQKELSANELQAQLQPLVKLMEDLSTFKESKRNTPFFNHISAASEGIQALGWLTVKPTPAPFIKDMSEASMFFVNRVLKEHKNDKMHTEWAKSWSDVLNALQKYVRQVHTTGLVWNSCPGTKPPTSIKQDSSSSTSSGNAPPPPPPVLPPDLFSAIPSGTKVTTDKSDRAALFAEINAGEEITKRLKKVTPDMQTHKNPELRSQPKEVLAATKNEGTTLATTANTSPIKKQEDKEPKMWLNNGKQWNVDYYKNNKNVIVEVKDMKQTVYIFKCENSVIQIKGKVNSITLDSCKKTSVVFDNLLSQFEVINCQSVQIQTLGAMPTLSIQKTDGCQVYLSKSAINAEIITSKSSEMNVLVPGAEDGDFVSFELFLFVREVTKGRICGARTIQNSLRWKKAEYDSVRHMLKDM</sequence>
<evidence type="ECO:0000256" key="2">
    <source>
        <dbReference type="SAM" id="MobiDB-lite"/>
    </source>
</evidence>
<feature type="compositionally biased region" description="Pro residues" evidence="2">
    <location>
        <begin position="833"/>
        <end position="842"/>
    </location>
</feature>
<feature type="domain" description="C-CAP/cofactor C-like" evidence="4">
    <location>
        <begin position="929"/>
        <end position="1064"/>
    </location>
</feature>
<evidence type="ECO:0000313" key="7">
    <source>
        <dbReference type="WBParaSite" id="nOo.2.0.1.t02529-RA"/>
    </source>
</evidence>
<dbReference type="InterPro" id="IPR016098">
    <property type="entry name" value="CAP/MinC_C"/>
</dbReference>
<dbReference type="Gene3D" id="1.25.40.330">
    <property type="entry name" value="Adenylate cyclase-associated CAP, N-terminal domain"/>
    <property type="match status" value="1"/>
</dbReference>
<dbReference type="InterPro" id="IPR013912">
    <property type="entry name" value="Adenylate_cyclase-assoc_CAP_C"/>
</dbReference>
<name>A0A182E3H2_ONCOC</name>
<keyword evidence="6" id="KW-1185">Reference proteome</keyword>
<feature type="region of interest" description="Disordered" evidence="2">
    <location>
        <begin position="424"/>
        <end position="450"/>
    </location>
</feature>
<dbReference type="PROSITE" id="PS51329">
    <property type="entry name" value="C_CAP_COFACTOR_C"/>
    <property type="match status" value="1"/>
</dbReference>
<feature type="region of interest" description="Disordered" evidence="2">
    <location>
        <begin position="158"/>
        <end position="189"/>
    </location>
</feature>
<dbReference type="SMART" id="SM00673">
    <property type="entry name" value="CARP"/>
    <property type="match status" value="2"/>
</dbReference>
<evidence type="ECO:0000256" key="1">
    <source>
        <dbReference type="ARBA" id="ARBA00007659"/>
    </source>
</evidence>
<feature type="region of interest" description="Disordered" evidence="2">
    <location>
        <begin position="27"/>
        <end position="68"/>
    </location>
</feature>
<feature type="region of interest" description="Disordered" evidence="2">
    <location>
        <begin position="809"/>
        <end position="857"/>
    </location>
</feature>
<feature type="compositionally biased region" description="Low complexity" evidence="2">
    <location>
        <begin position="816"/>
        <end position="832"/>
    </location>
</feature>
<dbReference type="InterPro" id="IPR017901">
    <property type="entry name" value="C-CAP_CF_C-like"/>
</dbReference>